<reference evidence="13 14" key="1">
    <citation type="submission" date="2015-04" db="EMBL/GenBank/DDBJ databases">
        <authorList>
            <person name="Syromyatnikov M.Y."/>
            <person name="Popov V.N."/>
        </authorList>
    </citation>
    <scope>NUCLEOTIDE SEQUENCE [LARGE SCALE GENOMIC DNA]</scope>
</reference>
<feature type="compositionally biased region" description="Polar residues" evidence="9">
    <location>
        <begin position="1326"/>
        <end position="1351"/>
    </location>
</feature>
<feature type="transmembrane region" description="Helical" evidence="10">
    <location>
        <begin position="202"/>
        <end position="222"/>
    </location>
</feature>
<evidence type="ECO:0000256" key="5">
    <source>
        <dbReference type="ARBA" id="ARBA00022692"/>
    </source>
</evidence>
<dbReference type="GO" id="GO:0016020">
    <property type="term" value="C:membrane"/>
    <property type="evidence" value="ECO:0007669"/>
    <property type="project" value="UniProtKB-SubCell"/>
</dbReference>
<feature type="transmembrane region" description="Helical" evidence="10">
    <location>
        <begin position="587"/>
        <end position="604"/>
    </location>
</feature>
<dbReference type="InterPro" id="IPR036259">
    <property type="entry name" value="MFS_trans_sf"/>
</dbReference>
<dbReference type="InterPro" id="IPR000904">
    <property type="entry name" value="Sec7_dom"/>
</dbReference>
<feature type="domain" description="Major facilitator superfamily (MFS) profile" evidence="12">
    <location>
        <begin position="167"/>
        <end position="609"/>
    </location>
</feature>
<dbReference type="CDD" id="cd17387">
    <property type="entry name" value="MFS_MFSD14"/>
    <property type="match status" value="1"/>
</dbReference>
<evidence type="ECO:0000259" key="11">
    <source>
        <dbReference type="PROSITE" id="PS50190"/>
    </source>
</evidence>
<dbReference type="FunFam" id="1.10.1000.11:FF:000007">
    <property type="entry name" value="Golgi-specific brefeldin A-resistance guanine nucleotide exchange factor 1"/>
    <property type="match status" value="1"/>
</dbReference>
<dbReference type="Pfam" id="PF07690">
    <property type="entry name" value="MFS_1"/>
    <property type="match status" value="1"/>
</dbReference>
<dbReference type="InterPro" id="IPR056604">
    <property type="entry name" value="GBF1-like_TPR"/>
</dbReference>
<keyword evidence="6 10" id="KW-1133">Transmembrane helix</keyword>
<comment type="subcellular location">
    <subcellularLocation>
        <location evidence="3">Endoplasmic reticulum-Golgi intermediate compartment</location>
    </subcellularLocation>
    <subcellularLocation>
        <location evidence="2">Golgi apparatus</location>
        <location evidence="2">cis-Golgi network</location>
    </subcellularLocation>
    <subcellularLocation>
        <location evidence="1">Membrane</location>
        <topology evidence="1">Multi-pass membrane protein</topology>
    </subcellularLocation>
</comment>
<evidence type="ECO:0000256" key="6">
    <source>
        <dbReference type="ARBA" id="ARBA00022989"/>
    </source>
</evidence>
<dbReference type="PROSITE" id="PS50850">
    <property type="entry name" value="MFS"/>
    <property type="match status" value="1"/>
</dbReference>
<dbReference type="SUPFAM" id="SSF48425">
    <property type="entry name" value="Sec7 domain"/>
    <property type="match status" value="1"/>
</dbReference>
<dbReference type="InterPro" id="IPR032691">
    <property type="entry name" value="Mon2/Sec7/BIG1-like_HUS"/>
</dbReference>
<dbReference type="InterPro" id="IPR023394">
    <property type="entry name" value="Sec7_C_sf"/>
</dbReference>
<evidence type="ECO:0000256" key="4">
    <source>
        <dbReference type="ARBA" id="ARBA00022448"/>
    </source>
</evidence>
<dbReference type="GO" id="GO:0010256">
    <property type="term" value="P:endomembrane system organization"/>
    <property type="evidence" value="ECO:0007669"/>
    <property type="project" value="UniProtKB-ARBA"/>
</dbReference>
<dbReference type="GO" id="GO:0016197">
    <property type="term" value="P:endosomal transport"/>
    <property type="evidence" value="ECO:0007669"/>
    <property type="project" value="UniProtKB-ARBA"/>
</dbReference>
<dbReference type="EMBL" id="CVRI01000043">
    <property type="protein sequence ID" value="CRK95949.1"/>
    <property type="molecule type" value="Genomic_DNA"/>
</dbReference>
<evidence type="ECO:0000256" key="7">
    <source>
        <dbReference type="ARBA" id="ARBA00023034"/>
    </source>
</evidence>
<feature type="transmembrane region" description="Helical" evidence="10">
    <location>
        <begin position="442"/>
        <end position="459"/>
    </location>
</feature>
<feature type="compositionally biased region" description="Polar residues" evidence="9">
    <location>
        <begin position="2228"/>
        <end position="2238"/>
    </location>
</feature>
<dbReference type="Gene3D" id="1.10.220.20">
    <property type="match status" value="1"/>
</dbReference>
<proteinExistence type="predicted"/>
<dbReference type="CDD" id="cd00171">
    <property type="entry name" value="Sec7"/>
    <property type="match status" value="1"/>
</dbReference>
<evidence type="ECO:0000313" key="14">
    <source>
        <dbReference type="Proteomes" id="UP000183832"/>
    </source>
</evidence>
<dbReference type="InterPro" id="IPR020846">
    <property type="entry name" value="MFS_dom"/>
</dbReference>
<feature type="compositionally biased region" description="Low complexity" evidence="9">
    <location>
        <begin position="2239"/>
        <end position="2254"/>
    </location>
</feature>
<dbReference type="InterPro" id="IPR035999">
    <property type="entry name" value="Sec7_dom_sf"/>
</dbReference>
<feature type="transmembrane region" description="Helical" evidence="10">
    <location>
        <begin position="412"/>
        <end position="430"/>
    </location>
</feature>
<dbReference type="GO" id="GO:0005794">
    <property type="term" value="C:Golgi apparatus"/>
    <property type="evidence" value="ECO:0007669"/>
    <property type="project" value="UniProtKB-SubCell"/>
</dbReference>
<dbReference type="InterPro" id="IPR001958">
    <property type="entry name" value="Tet-R_TetA/multi-R_MdtG-like"/>
</dbReference>
<evidence type="ECO:0000256" key="2">
    <source>
        <dbReference type="ARBA" id="ARBA00004222"/>
    </source>
</evidence>
<dbReference type="Pfam" id="PF01369">
    <property type="entry name" value="Sec7"/>
    <property type="match status" value="1"/>
</dbReference>
<dbReference type="GO" id="GO:0005085">
    <property type="term" value="F:guanyl-nucleotide exchange factor activity"/>
    <property type="evidence" value="ECO:0007669"/>
    <property type="project" value="InterPro"/>
</dbReference>
<keyword evidence="4" id="KW-0813">Transport</keyword>
<dbReference type="GO" id="GO:0022857">
    <property type="term" value="F:transmembrane transporter activity"/>
    <property type="evidence" value="ECO:0007669"/>
    <property type="project" value="InterPro"/>
</dbReference>
<feature type="region of interest" description="Disordered" evidence="9">
    <location>
        <begin position="2353"/>
        <end position="2389"/>
    </location>
</feature>
<evidence type="ECO:0000256" key="8">
    <source>
        <dbReference type="ARBA" id="ARBA00023136"/>
    </source>
</evidence>
<dbReference type="GO" id="GO:0005793">
    <property type="term" value="C:endoplasmic reticulum-Golgi intermediate compartment"/>
    <property type="evidence" value="ECO:0007669"/>
    <property type="project" value="UniProtKB-SubCell"/>
</dbReference>
<sequence>MPKITIKKIPLRHQQIRIKTNQILSMQKTIDRSLLTNLSWTNGNNVSQNSVIKVNKLNPQVLDSKRLRRSITTCKLKLSRTHVISNYFQTTDEDLKLNYKKSFSAPIIVAPKNFSASSTALTASTTHQNTLSTPTEIQLNIAPNYSLNCCYQATLSHCQSSGIGEPSVYHALVVIFLEYFSWGLLTMPVINVLNKTFPDHTFLMNGLVMGIKGILSFLSAPLIGALSDVWGRKFFLLITVFFTCVPIPLMSINSWWFFAMISISGVFAVTFSVVFAYVADVTTIENRSRAYGMVSATFAASLVISPALGAYLNDMYSEPLIVALATAVAVLDVFFILVAVPESLPEKVRPNQFSPINWEQADPFAALRRVGMNHTILMQCITVLLSYLPEAGQYSCIFVYLKLKMHFSSMDVSIFIAVVGILSIVAQMVLGDLMRVLGAKRTIIIGLTFEMLQMLWYGIGTQTWMMWGAGILAAVASITYPAISAFVSIHSTADQQGVVQGMVTGMRGLCNGLGPAMFGVIFYLFNVDLNDESKNINNNINFNDMKLSLTNISDGVQLHNQNSNNELIMGQSHENNFLTQFMPGPPFVFGSMMVVVAILVAVFIKEEQHPDPKRTSIVGEMKMSDVEELLEEIVPKKSISQHNQTSSPESSVLKISNVYSTVKDKNIPVSRGIKVRTPGQLNGSVRNENGPKTRSQIQQQQHQHPQLVTLKRLGTNSKLPPVSIPLNSQVKNQIFAQTDSHLYRMRELTQHSGQSSHGKADAKDSYIRDLVEQNGEMRTMLLQMQQECDYIRLKMQKFTTVITKCLSQQTQTTVKYGNPNNEQPKPNEMQRRNIQNIREQQPIRKPLMKVIARKSTSAQHVEAAGPAATQRRYRTPIFPIKSLNALKQLEEDLCNRAFYDFVFQKIVSSHKDYKCEKPGELLSYVLHSVIFTDLLGQFEWGDSDGFPCDKELSPMRFRIYTKFRELYLRVVNAMSRLRFGRLLDQKAVENFIQTKIRTTNKIRQQKILSMAKQNISQQRSEHQIGEIDEKNVKIKGENSKALTEHVEIAEVDKIGSNNNVPNIQWIEDDTENENKIANDNENDDDIASESKEDNEEELIEITGIMSVPGNGIFVVRGELSTIMTAMRRTSRNSWNSYQYDNSDSLSKSFNELKESVLQIEDLKLISPEIFLAPFLEAIRSEETTGPITSIALSAVNKFLSYGLIDPTNPNKANIVQTIADAVTHARFVGGDNNSDGVVLLKIVQVLRTLMLSPEGSSLSNESVCEIILSCFRICFETRLSELLRRTAEQALRDMIHLLFMRLPQFVEDLNTFNIKLLKIRPENLPKTSKTKSISDLNDKPSQQQSTKVQEATESEETKLLASSEDMNEPVSVVPMAEDEEEVDENIIEDSLQQQQPEIVSVDNSQVSDDGLNPNVIRNDIESYIPYGIPCIRELFRFLISLCNPFDSQNNDNVIHIALNLLTVVFEVASDNIGNFYSLTTLVKDELCKNLFSLLTTERLPIFAANLQVCFLLFESLRFHLKFQLENYLIKLTDIIGSENTRVTYEIRELALDNLLQLLRVPGFAAELYINYDCDLYCANIFENITKLLSKNALSAATSPVIYGTQLLSLDALLTIIAAINRNCTSFKKGNQIVYKRHSRNNSTARSEMFTDDTTVDGAVYVKNMDTFIQYNTMYNRFSGKLRVGETLTEQKMEEIKNKKRILSQGTDLFNQRPEKGIQFLQDNGILNVTLDPLEIAHFLRESPGLDKKMIGEYISKKKNVEKGILEVFVKSFDFTSTRIDKALRLYLETFRLPGEAPLIFLVMEHFADHWHKCNNEPFANTDAAFRLAYAIIMLNMDQHNHNAKKLNVPMTVEDFTKNLRGLNGNSDFEQEMLIEVFNAIKNEEIIMPAEQTGSVRENYLWKVLLRRGEGKDGEFSHVLDPIYDKQLFQITWGSTLAAFGALFDRVTEVAVIKKIMEGFMHSAAISSHYNLYQEFDAIILTLCKFTTLYSTTETNDIIMSVQFGTNSKARTTMKSIFKFLHDYECQIDLIVIESKFLHPNSLAEVISHLQSLIKSPTSHKSVGIMYDENLVIFHMELLTKILIQNRDRVLPFWPKCSELFHLLIVNSASCGYQNLLNRSTIALFKLAIYLMRNEELASTILQSMKIFLRLKSKILNFIAVPVSIGMYELLKTSAQNIHTECDWSIVFNILECVGAGAISAEASDALPSGTKSDGALSSEEETEVSDRGYTSDSGEVNKNSNSSPTTTPPSGGDSNWIIVNKEAAAAAAVADAEKKSSSQNKNNEDIATIIYPCKLMQHSPIALVKCWDSLAFVVRNVAHITPYNFEICVKCIRTFVEASMTYGRARISKVNSMNYSNKRNQSTKKSSMKNSEREDRGENSKGEKSSSELPERYETIAIQLLDLMHTLHTRTAQIFRWWAEEGGSVPQCTALWSQGWCPLLQGIARISTDHRRQVRTSAITCLQRALLMHDLQTLTGPEWAGCFRQVLFPLMTFLLNETPQNNDPEVGLIEESRTRISTIMSKVFLHHLTPLMTLPEFNELWLEVIEYLEKFMKLGTDMLYEAVLESLKNMLLVMYSVKAFHNPDGMTYSVLWDLTWNRVGLFLPTLKEELFKDNDNPMLHVPINIRQIPSPTISPTIEQKDFIQSEDTTTPIVVENTENIPEVDQLTESTNNMTVNDTPQNYPMFVTNETTSPDLSSPIVSVSTINPQLGPQDIDEQMERFSETSSIELIIQGGSYETSPQPQQVKIPDSHKMQFNHYPGSKIMGQGVPVDIVKSFSPLPLQSEQKIQDGSDIYSDYIQDPYNLTLQIDGVAANSPASTSVTTPADIVRKDSVPPASTFFQSASYFSNDTSDLTSPGSELFNRP</sequence>
<feature type="compositionally biased region" description="Acidic residues" evidence="9">
    <location>
        <begin position="1080"/>
        <end position="1094"/>
    </location>
</feature>
<dbReference type="Proteomes" id="UP000183832">
    <property type="component" value="Unassembled WGS sequence"/>
</dbReference>
<keyword evidence="8 10" id="KW-0472">Membrane</keyword>
<dbReference type="PANTHER" id="PTHR10663">
    <property type="entry name" value="GUANYL-NUCLEOTIDE EXCHANGE FACTOR"/>
    <property type="match status" value="1"/>
</dbReference>
<feature type="transmembrane region" description="Helical" evidence="10">
    <location>
        <begin position="290"/>
        <end position="308"/>
    </location>
</feature>
<evidence type="ECO:0000256" key="10">
    <source>
        <dbReference type="SAM" id="Phobius"/>
    </source>
</evidence>
<evidence type="ECO:0000313" key="13">
    <source>
        <dbReference type="EMBL" id="CRK95949.1"/>
    </source>
</evidence>
<feature type="transmembrane region" description="Helical" evidence="10">
    <location>
        <begin position="465"/>
        <end position="487"/>
    </location>
</feature>
<feature type="region of interest" description="Disordered" evidence="9">
    <location>
        <begin position="1075"/>
        <end position="1094"/>
    </location>
</feature>
<feature type="compositionally biased region" description="Basic and acidic residues" evidence="9">
    <location>
        <begin position="2370"/>
        <end position="2389"/>
    </location>
</feature>
<dbReference type="STRING" id="568069.A0A1J1I6N1"/>
<feature type="compositionally biased region" description="Polar residues" evidence="9">
    <location>
        <begin position="2353"/>
        <end position="2369"/>
    </location>
</feature>
<feature type="transmembrane region" description="Helical" evidence="10">
    <location>
        <begin position="320"/>
        <end position="340"/>
    </location>
</feature>
<evidence type="ECO:0000256" key="1">
    <source>
        <dbReference type="ARBA" id="ARBA00004141"/>
    </source>
</evidence>
<feature type="transmembrane region" description="Helical" evidence="10">
    <location>
        <begin position="234"/>
        <end position="250"/>
    </location>
</feature>
<dbReference type="SUPFAM" id="SSF103473">
    <property type="entry name" value="MFS general substrate transporter"/>
    <property type="match status" value="1"/>
</dbReference>
<evidence type="ECO:0000256" key="3">
    <source>
        <dbReference type="ARBA" id="ARBA00004399"/>
    </source>
</evidence>
<keyword evidence="5 10" id="KW-0812">Transmembrane</keyword>
<keyword evidence="7" id="KW-0333">Golgi apparatus</keyword>
<dbReference type="PROSITE" id="PS50190">
    <property type="entry name" value="SEC7"/>
    <property type="match status" value="1"/>
</dbReference>
<dbReference type="InterPro" id="IPR011701">
    <property type="entry name" value="MFS"/>
</dbReference>
<feature type="transmembrane region" description="Helical" evidence="10">
    <location>
        <begin position="168"/>
        <end position="190"/>
    </location>
</feature>
<keyword evidence="14" id="KW-1185">Reference proteome</keyword>
<dbReference type="Gene3D" id="1.20.1250.20">
    <property type="entry name" value="MFS general substrate transporter like domains"/>
    <property type="match status" value="1"/>
</dbReference>
<gene>
    <name evidence="13" type="ORF">CLUMA_CG009393</name>
</gene>
<feature type="region of interest" description="Disordered" evidence="9">
    <location>
        <begin position="2205"/>
        <end position="2254"/>
    </location>
</feature>
<dbReference type="PANTHER" id="PTHR10663:SF388">
    <property type="entry name" value="GOLGI-SPECIFIC BREFELDIN A-RESISTANCE GUANINE NUCLEOTIDE EXCHANGE FACTOR 1"/>
    <property type="match status" value="1"/>
</dbReference>
<protein>
    <submittedName>
        <fullName evidence="13">CLUMA_CG009393, isoform A</fullName>
    </submittedName>
</protein>
<feature type="transmembrane region" description="Helical" evidence="10">
    <location>
        <begin position="256"/>
        <end position="278"/>
    </location>
</feature>
<evidence type="ECO:0000256" key="9">
    <source>
        <dbReference type="SAM" id="MobiDB-lite"/>
    </source>
</evidence>
<dbReference type="Gene3D" id="1.10.1000.11">
    <property type="entry name" value="Arf Nucleotide-binding Site Opener,domain 2"/>
    <property type="match status" value="1"/>
</dbReference>
<dbReference type="InterPro" id="IPR005829">
    <property type="entry name" value="Sugar_transporter_CS"/>
</dbReference>
<feature type="domain" description="SEC7" evidence="11">
    <location>
        <begin position="1691"/>
        <end position="1883"/>
    </location>
</feature>
<dbReference type="Pfam" id="PF12783">
    <property type="entry name" value="Sec7-like_HUS"/>
    <property type="match status" value="1"/>
</dbReference>
<evidence type="ECO:0000259" key="12">
    <source>
        <dbReference type="PROSITE" id="PS50850"/>
    </source>
</evidence>
<dbReference type="PRINTS" id="PR01035">
    <property type="entry name" value="TCRTETA"/>
</dbReference>
<dbReference type="PROSITE" id="PS00216">
    <property type="entry name" value="SUGAR_TRANSPORT_1"/>
    <property type="match status" value="1"/>
</dbReference>
<dbReference type="SMART" id="SM00222">
    <property type="entry name" value="Sec7"/>
    <property type="match status" value="1"/>
</dbReference>
<organism evidence="13 14">
    <name type="scientific">Clunio marinus</name>
    <dbReference type="NCBI Taxonomy" id="568069"/>
    <lineage>
        <taxon>Eukaryota</taxon>
        <taxon>Metazoa</taxon>
        <taxon>Ecdysozoa</taxon>
        <taxon>Arthropoda</taxon>
        <taxon>Hexapoda</taxon>
        <taxon>Insecta</taxon>
        <taxon>Pterygota</taxon>
        <taxon>Neoptera</taxon>
        <taxon>Endopterygota</taxon>
        <taxon>Diptera</taxon>
        <taxon>Nematocera</taxon>
        <taxon>Chironomoidea</taxon>
        <taxon>Chironomidae</taxon>
        <taxon>Clunio</taxon>
    </lineage>
</organism>
<name>A0A1J1I6N1_9DIPT</name>
<feature type="transmembrane region" description="Helical" evidence="10">
    <location>
        <begin position="508"/>
        <end position="525"/>
    </location>
</feature>
<accession>A0A1J1I6N1</accession>
<dbReference type="GO" id="GO:0032012">
    <property type="term" value="P:regulation of ARF protein signal transduction"/>
    <property type="evidence" value="ECO:0007669"/>
    <property type="project" value="InterPro"/>
</dbReference>
<feature type="region of interest" description="Disordered" evidence="9">
    <location>
        <begin position="1326"/>
        <end position="1364"/>
    </location>
</feature>
<dbReference type="Pfam" id="PF23325">
    <property type="entry name" value="TPR_28"/>
    <property type="match status" value="1"/>
</dbReference>
<dbReference type="OrthoDB" id="10258608at2759"/>